<protein>
    <recommendedName>
        <fullName evidence="3">PWI domain-containing protein</fullName>
    </recommendedName>
</protein>
<organism evidence="4 5">
    <name type="scientific">Linnemannia hyalina</name>
    <dbReference type="NCBI Taxonomy" id="64524"/>
    <lineage>
        <taxon>Eukaryota</taxon>
        <taxon>Fungi</taxon>
        <taxon>Fungi incertae sedis</taxon>
        <taxon>Mucoromycota</taxon>
        <taxon>Mortierellomycotina</taxon>
        <taxon>Mortierellomycetes</taxon>
        <taxon>Mortierellales</taxon>
        <taxon>Mortierellaceae</taxon>
        <taxon>Linnemannia</taxon>
    </lineage>
</organism>
<keyword evidence="1" id="KW-0175">Coiled coil</keyword>
<dbReference type="Gene3D" id="1.20.1390.10">
    <property type="entry name" value="PWI domain"/>
    <property type="match status" value="1"/>
</dbReference>
<proteinExistence type="predicted"/>
<feature type="region of interest" description="Disordered" evidence="2">
    <location>
        <begin position="321"/>
        <end position="377"/>
    </location>
</feature>
<feature type="compositionally biased region" description="Basic and acidic residues" evidence="2">
    <location>
        <begin position="393"/>
        <end position="410"/>
    </location>
</feature>
<feature type="coiled-coil region" evidence="1">
    <location>
        <begin position="603"/>
        <end position="636"/>
    </location>
</feature>
<feature type="region of interest" description="Disordered" evidence="2">
    <location>
        <begin position="668"/>
        <end position="691"/>
    </location>
</feature>
<dbReference type="Proteomes" id="UP000707451">
    <property type="component" value="Unassembled WGS sequence"/>
</dbReference>
<evidence type="ECO:0000256" key="1">
    <source>
        <dbReference type="SAM" id="Coils"/>
    </source>
</evidence>
<dbReference type="GO" id="GO:0005681">
    <property type="term" value="C:spliceosomal complex"/>
    <property type="evidence" value="ECO:0007669"/>
    <property type="project" value="TreeGrafter"/>
</dbReference>
<feature type="compositionally biased region" description="Low complexity" evidence="2">
    <location>
        <begin position="422"/>
        <end position="436"/>
    </location>
</feature>
<evidence type="ECO:0000259" key="3">
    <source>
        <dbReference type="PROSITE" id="PS51025"/>
    </source>
</evidence>
<keyword evidence="5" id="KW-1185">Reference proteome</keyword>
<dbReference type="Pfam" id="PF01480">
    <property type="entry name" value="PWI"/>
    <property type="match status" value="1"/>
</dbReference>
<evidence type="ECO:0000313" key="5">
    <source>
        <dbReference type="Proteomes" id="UP000707451"/>
    </source>
</evidence>
<gene>
    <name evidence="4" type="ORF">KI688_003111</name>
</gene>
<dbReference type="InterPro" id="IPR052768">
    <property type="entry name" value="RBM25"/>
</dbReference>
<evidence type="ECO:0000256" key="2">
    <source>
        <dbReference type="SAM" id="MobiDB-lite"/>
    </source>
</evidence>
<name>A0A9P7XP98_9FUNG</name>
<feature type="compositionally biased region" description="Low complexity" evidence="2">
    <location>
        <begin position="82"/>
        <end position="94"/>
    </location>
</feature>
<comment type="caution">
    <text evidence="4">The sequence shown here is derived from an EMBL/GenBank/DDBJ whole genome shotgun (WGS) entry which is preliminary data.</text>
</comment>
<dbReference type="PANTHER" id="PTHR18806">
    <property type="entry name" value="RBM25 PROTEIN"/>
    <property type="match status" value="1"/>
</dbReference>
<dbReference type="GO" id="GO:0003729">
    <property type="term" value="F:mRNA binding"/>
    <property type="evidence" value="ECO:0007669"/>
    <property type="project" value="TreeGrafter"/>
</dbReference>
<feature type="compositionally biased region" description="Pro residues" evidence="2">
    <location>
        <begin position="101"/>
        <end position="117"/>
    </location>
</feature>
<dbReference type="OrthoDB" id="6275295at2759"/>
<dbReference type="EMBL" id="JAHRHY010000013">
    <property type="protein sequence ID" value="KAG9064850.1"/>
    <property type="molecule type" value="Genomic_DNA"/>
</dbReference>
<feature type="compositionally biased region" description="Pro residues" evidence="2">
    <location>
        <begin position="19"/>
        <end position="74"/>
    </location>
</feature>
<sequence>MQQQQGPPPPQFQGRGGPGGPPPPSLAGPPPGQQPHYPPPRPPHIIPGGPPPGAMPPYGIPPPQGGPPLPPPGAGHPGGMIPGQNQPLPHLHQQQLHHRMPPPPRPGFGPGPPPPSLPGSVGMVGPYGGVVPPMPVPGMPGMKPGGGIPTVGLGNNALLTGPPSSLGTGTGVGQGGAMAAVGGALPDKMNTLFIGSIAPGINKVAMEKLLRHVQDPTTQKWKAFGFAEYADADSLLRTLRVLGQDGQQPKGEKPVGLELKAMDGSDVVKALLVKADEKTRQFLDQYEESRPRTIHDTEKDKVALANATKIIQQMKDGILDTTDTTAKSDDTAAESSSSSNKDKEDLTLVGRPRRHNNLDGTGKLGEDGTEEEMSEEQKELIAREINFFRERAALKEKERKEEEERSERMARSGHHHRQSKDSGSAATGANASSSASHRAGRDRAWGGSSSGGGAGASRQMDFVAASGTSHTDVGSSSALASTSSAGAASSASQGQDTGMDSEEEEKARQERRDRETEHTFKERERRWEQREVERMRLYEKDKARDADYQAESFAARDVMAARFAQWNDDVERERRHEDYYRDRSRWWHRRQAFLQKEQRYDDLDREEEKEKLAEAAKKAAQEVEAAAAAVANAAAEAGAAMEVDSAAIATPSASQDKDVEMNEAYGSGSISSTAEEAEKNDASASNIPSDPQELWNWPVQWSIMEANDGLILKEKITPFATKIVVELLGVPEEDLTKYVVDHIRQRKPPQDLISELRGALDNDADKLVARVWKLLIEETESAARKQ</sequence>
<reference evidence="4" key="1">
    <citation type="submission" date="2021-06" db="EMBL/GenBank/DDBJ databases">
        <title>Genome Sequence of Mortierella hyaline Strain SCG-10, a Cold-Adapted, Nitrate-Reducing Fungus Isolated from Soil in Minnesota, USA.</title>
        <authorList>
            <person name="Aldossari N."/>
        </authorList>
    </citation>
    <scope>NUCLEOTIDE SEQUENCE</scope>
    <source>
        <strain evidence="4">SCG-10</strain>
    </source>
</reference>
<feature type="compositionally biased region" description="Pro residues" evidence="2">
    <location>
        <begin position="1"/>
        <end position="11"/>
    </location>
</feature>
<feature type="compositionally biased region" description="Basic and acidic residues" evidence="2">
    <location>
        <begin position="505"/>
        <end position="527"/>
    </location>
</feature>
<feature type="domain" description="PWI" evidence="3">
    <location>
        <begin position="692"/>
        <end position="786"/>
    </location>
</feature>
<feature type="region of interest" description="Disordered" evidence="2">
    <location>
        <begin position="393"/>
        <end position="527"/>
    </location>
</feature>
<dbReference type="InterPro" id="IPR002483">
    <property type="entry name" value="PWI_dom"/>
</dbReference>
<evidence type="ECO:0000313" key="4">
    <source>
        <dbReference type="EMBL" id="KAG9064850.1"/>
    </source>
</evidence>
<feature type="compositionally biased region" description="Low complexity" evidence="2">
    <location>
        <begin position="475"/>
        <end position="492"/>
    </location>
</feature>
<dbReference type="SMART" id="SM00311">
    <property type="entry name" value="PWI"/>
    <property type="match status" value="1"/>
</dbReference>
<dbReference type="PROSITE" id="PS51025">
    <property type="entry name" value="PWI"/>
    <property type="match status" value="1"/>
</dbReference>
<dbReference type="PANTHER" id="PTHR18806:SF4">
    <property type="entry name" value="RNA-BINDING PROTEIN 25"/>
    <property type="match status" value="1"/>
</dbReference>
<accession>A0A9P7XP98</accession>
<feature type="region of interest" description="Disordered" evidence="2">
    <location>
        <begin position="1"/>
        <end position="121"/>
    </location>
</feature>
<dbReference type="AlphaFoldDB" id="A0A9P7XP98"/>